<dbReference type="Proteomes" id="UP000003835">
    <property type="component" value="Unassembled WGS sequence"/>
</dbReference>
<dbReference type="eggNOG" id="COG1028">
    <property type="taxonomic scope" value="Bacteria"/>
</dbReference>
<dbReference type="InterPro" id="IPR036291">
    <property type="entry name" value="NAD(P)-bd_dom_sf"/>
</dbReference>
<evidence type="ECO:0000313" key="4">
    <source>
        <dbReference type="Proteomes" id="UP000003835"/>
    </source>
</evidence>
<dbReference type="GO" id="GO:0016616">
    <property type="term" value="F:oxidoreductase activity, acting on the CH-OH group of donors, NAD or NADP as acceptor"/>
    <property type="evidence" value="ECO:0007669"/>
    <property type="project" value="TreeGrafter"/>
</dbReference>
<protein>
    <submittedName>
        <fullName evidence="3">Oxidoreductase, short chain dehydrogenase/reductase family</fullName>
    </submittedName>
</protein>
<evidence type="ECO:0000313" key="3">
    <source>
        <dbReference type="EMBL" id="EDX77088.1"/>
    </source>
</evidence>
<name>B4VLF9_9CYAN</name>
<dbReference type="CDD" id="cd05233">
    <property type="entry name" value="SDR_c"/>
    <property type="match status" value="1"/>
</dbReference>
<evidence type="ECO:0000256" key="1">
    <source>
        <dbReference type="ARBA" id="ARBA00006484"/>
    </source>
</evidence>
<dbReference type="PRINTS" id="PR00081">
    <property type="entry name" value="GDHRDH"/>
</dbReference>
<dbReference type="STRING" id="118168.MC7420_225"/>
<dbReference type="HOGENOM" id="CLU_010194_2_10_3"/>
<dbReference type="GO" id="GO:0005829">
    <property type="term" value="C:cytosol"/>
    <property type="evidence" value="ECO:0007669"/>
    <property type="project" value="TreeGrafter"/>
</dbReference>
<accession>B4VLF9</accession>
<evidence type="ECO:0000256" key="2">
    <source>
        <dbReference type="RuleBase" id="RU000363"/>
    </source>
</evidence>
<dbReference type="PANTHER" id="PTHR45267:SF2">
    <property type="entry name" value="NADPH-DEPENDENT PTERIN ALDEHYDE REDUCTASE"/>
    <property type="match status" value="1"/>
</dbReference>
<dbReference type="EMBL" id="DS989844">
    <property type="protein sequence ID" value="EDX77088.1"/>
    <property type="molecule type" value="Genomic_DNA"/>
</dbReference>
<organism evidence="3 4">
    <name type="scientific">Coleofasciculus chthonoplastes PCC 7420</name>
    <dbReference type="NCBI Taxonomy" id="118168"/>
    <lineage>
        <taxon>Bacteria</taxon>
        <taxon>Bacillati</taxon>
        <taxon>Cyanobacteriota</taxon>
        <taxon>Cyanophyceae</taxon>
        <taxon>Coleofasciculales</taxon>
        <taxon>Coleofasciculaceae</taxon>
        <taxon>Coleofasciculus</taxon>
    </lineage>
</organism>
<keyword evidence="4" id="KW-1185">Reference proteome</keyword>
<dbReference type="InterPro" id="IPR020904">
    <property type="entry name" value="Sc_DH/Rdtase_CS"/>
</dbReference>
<proteinExistence type="inferred from homology"/>
<dbReference type="PANTHER" id="PTHR45267">
    <property type="match status" value="1"/>
</dbReference>
<dbReference type="Gene3D" id="3.40.50.720">
    <property type="entry name" value="NAD(P)-binding Rossmann-like Domain"/>
    <property type="match status" value="1"/>
</dbReference>
<dbReference type="Pfam" id="PF00106">
    <property type="entry name" value="adh_short"/>
    <property type="match status" value="1"/>
</dbReference>
<reference evidence="3 4" key="1">
    <citation type="submission" date="2008-07" db="EMBL/GenBank/DDBJ databases">
        <authorList>
            <person name="Tandeau de Marsac N."/>
            <person name="Ferriera S."/>
            <person name="Johnson J."/>
            <person name="Kravitz S."/>
            <person name="Beeson K."/>
            <person name="Sutton G."/>
            <person name="Rogers Y.-H."/>
            <person name="Friedman R."/>
            <person name="Frazier M."/>
            <person name="Venter J.C."/>
        </authorList>
    </citation>
    <scope>NUCLEOTIDE SEQUENCE [LARGE SCALE GENOMIC DNA]</scope>
    <source>
        <strain evidence="3 4">PCC 7420</strain>
    </source>
</reference>
<dbReference type="InterPro" id="IPR053241">
    <property type="entry name" value="NADPH_pterin_aldehyde_rdct"/>
</dbReference>
<dbReference type="AlphaFoldDB" id="B4VLF9"/>
<sequence length="257" mass="28046">MERLQTPDSLFVFPYRLNLLEERYQGKIVTMAKVIVITGVSRGLGRAMTEGFIAQGHTVLGCARNEAAIKDLNQAFGPPHNFTVVDIADEDQVMAWAKLLLNEYSPPDLLINNAAIINNLAPLWEIPSQDFSDLIDVNIKGVANVIRHFIPAMIDRGSGIIVNLSSGWGRSTSPQVSSYCTSKWAIEGMTRSLAQELPKGMAAIPLSPGIIHTEMLEVCYGEAAASYTAIQDWKKKAVPFLLQLTPADNGQPLTVPA</sequence>
<gene>
    <name evidence="3" type="ORF">MC7420_225</name>
</gene>
<dbReference type="SUPFAM" id="SSF51735">
    <property type="entry name" value="NAD(P)-binding Rossmann-fold domains"/>
    <property type="match status" value="1"/>
</dbReference>
<dbReference type="InterPro" id="IPR002347">
    <property type="entry name" value="SDR_fam"/>
</dbReference>
<dbReference type="PRINTS" id="PR00080">
    <property type="entry name" value="SDRFAMILY"/>
</dbReference>
<dbReference type="PROSITE" id="PS00061">
    <property type="entry name" value="ADH_SHORT"/>
    <property type="match status" value="1"/>
</dbReference>
<comment type="similarity">
    <text evidence="1 2">Belongs to the short-chain dehydrogenases/reductases (SDR) family.</text>
</comment>